<feature type="transmembrane region" description="Helical" evidence="6">
    <location>
        <begin position="195"/>
        <end position="215"/>
    </location>
</feature>
<dbReference type="InterPro" id="IPR011623">
    <property type="entry name" value="7TMR_DISM_rcpt_extracell_dom1"/>
</dbReference>
<keyword evidence="10" id="KW-1185">Reference proteome</keyword>
<keyword evidence="6" id="KW-1133">Transmembrane helix</keyword>
<name>A0A840L8S3_9BURK</name>
<accession>A0A840L8S3</accession>
<dbReference type="InterPro" id="IPR005467">
    <property type="entry name" value="His_kinase_dom"/>
</dbReference>
<evidence type="ECO:0000313" key="10">
    <source>
        <dbReference type="Proteomes" id="UP000562027"/>
    </source>
</evidence>
<dbReference type="InterPro" id="IPR011006">
    <property type="entry name" value="CheY-like_superfamily"/>
</dbReference>
<gene>
    <name evidence="9" type="ORF">HNP55_001123</name>
</gene>
<dbReference type="AlphaFoldDB" id="A0A840L8S3"/>
<dbReference type="EC" id="2.7.13.3" evidence="2"/>
<dbReference type="SUPFAM" id="SSF55874">
    <property type="entry name" value="ATPase domain of HSP90 chaperone/DNA topoisomerase II/histidine kinase"/>
    <property type="match status" value="1"/>
</dbReference>
<dbReference type="PANTHER" id="PTHR43047">
    <property type="entry name" value="TWO-COMPONENT HISTIDINE PROTEIN KINASE"/>
    <property type="match status" value="1"/>
</dbReference>
<keyword evidence="6" id="KW-0472">Membrane</keyword>
<keyword evidence="3" id="KW-0597">Phosphoprotein</keyword>
<organism evidence="9 10">
    <name type="scientific">Roseateles oligotrophus</name>
    <dbReference type="NCBI Taxonomy" id="1769250"/>
    <lineage>
        <taxon>Bacteria</taxon>
        <taxon>Pseudomonadati</taxon>
        <taxon>Pseudomonadota</taxon>
        <taxon>Betaproteobacteria</taxon>
        <taxon>Burkholderiales</taxon>
        <taxon>Sphaerotilaceae</taxon>
        <taxon>Roseateles</taxon>
    </lineage>
</organism>
<evidence type="ECO:0000259" key="8">
    <source>
        <dbReference type="PROSITE" id="PS50109"/>
    </source>
</evidence>
<feature type="transmembrane region" description="Helical" evidence="6">
    <location>
        <begin position="222"/>
        <end position="248"/>
    </location>
</feature>
<reference evidence="9 10" key="1">
    <citation type="submission" date="2020-08" db="EMBL/GenBank/DDBJ databases">
        <title>Functional genomics of gut bacteria from endangered species of beetles.</title>
        <authorList>
            <person name="Carlos-Shanley C."/>
        </authorList>
    </citation>
    <scope>NUCLEOTIDE SEQUENCE [LARGE SCALE GENOMIC DNA]</scope>
    <source>
        <strain evidence="9 10">S00239</strain>
    </source>
</reference>
<dbReference type="Gene3D" id="3.30.565.10">
    <property type="entry name" value="Histidine kinase-like ATPase, C-terminal domain"/>
    <property type="match status" value="1"/>
</dbReference>
<dbReference type="InterPro" id="IPR036097">
    <property type="entry name" value="HisK_dim/P_sf"/>
</dbReference>
<dbReference type="SMART" id="SM00387">
    <property type="entry name" value="HATPase_c"/>
    <property type="match status" value="1"/>
</dbReference>
<keyword evidence="4" id="KW-0808">Transferase</keyword>
<dbReference type="EMBL" id="JACHLP010000002">
    <property type="protein sequence ID" value="MBB4842608.1"/>
    <property type="molecule type" value="Genomic_DNA"/>
</dbReference>
<evidence type="ECO:0000256" key="4">
    <source>
        <dbReference type="ARBA" id="ARBA00022679"/>
    </source>
</evidence>
<feature type="transmembrane region" description="Helical" evidence="6">
    <location>
        <begin position="313"/>
        <end position="333"/>
    </location>
</feature>
<feature type="transmembrane region" description="Helical" evidence="6">
    <location>
        <begin position="379"/>
        <end position="398"/>
    </location>
</feature>
<dbReference type="Proteomes" id="UP000562027">
    <property type="component" value="Unassembled WGS sequence"/>
</dbReference>
<feature type="transmembrane region" description="Helical" evidence="6">
    <location>
        <begin position="287"/>
        <end position="307"/>
    </location>
</feature>
<dbReference type="InterPro" id="IPR011622">
    <property type="entry name" value="7TMR_DISM_rcpt_extracell_dom2"/>
</dbReference>
<evidence type="ECO:0000256" key="5">
    <source>
        <dbReference type="ARBA" id="ARBA00022777"/>
    </source>
</evidence>
<feature type="signal peptide" evidence="7">
    <location>
        <begin position="1"/>
        <end position="25"/>
    </location>
</feature>
<evidence type="ECO:0000256" key="2">
    <source>
        <dbReference type="ARBA" id="ARBA00012438"/>
    </source>
</evidence>
<dbReference type="CDD" id="cd00082">
    <property type="entry name" value="HisKA"/>
    <property type="match status" value="1"/>
</dbReference>
<evidence type="ECO:0000256" key="7">
    <source>
        <dbReference type="SAM" id="SignalP"/>
    </source>
</evidence>
<dbReference type="PROSITE" id="PS50109">
    <property type="entry name" value="HIS_KIN"/>
    <property type="match status" value="1"/>
</dbReference>
<dbReference type="SUPFAM" id="SSF47384">
    <property type="entry name" value="Homodimeric domain of signal transducing histidine kinase"/>
    <property type="match status" value="1"/>
</dbReference>
<evidence type="ECO:0000256" key="6">
    <source>
        <dbReference type="SAM" id="Phobius"/>
    </source>
</evidence>
<keyword evidence="7" id="KW-0732">Signal</keyword>
<dbReference type="InterPro" id="IPR036890">
    <property type="entry name" value="HATPase_C_sf"/>
</dbReference>
<sequence>MLRTLLWPLCSLWLALLLIGTPAAAAAAAATVLDLASGPPRLALQSFVSVREDSSASLDREQILAGGEALFIPMADNNALLQPGFSASAFWLCLRLRNTANTPVHRVLTVDSARAENVAFHLRQDGQWRRSAAGMDQAFERRALPHRLSALELELPPQGEALLLIRIAGRPSISLGLHLWRPADLTRFDRLHDGLAGALAGAHGLMALIALLLFVSLRRPTYLLIGAFLLSYLFYEASVKGYAFMFLWPTALDWAPRAIGVFGNLMILLLGLSHCSMLEVRQRQRRLYRLGLLLLAVDLALLGYAVLGEYRQGALLLMLMNLCILMLSALFAARATRYRPRLAWPLLASIVLQGLGWSARQSARLGLSPDNAWSEYGLPLLGLLSCLLILCVAIAQLLQIERDKRSAQEHLLAERHAQQERLEAAVARRTTELAQASANAQASNAAKSRLLAYIGHDLRAPLASVLHLTRSMSSESRAQVERARVGLERSCLLLLDMIDELQAFARNAPGQEQAPTSPADKPTPESLQGTCYLHGLLQDLAAQGELLARVGGNRFDLQIAEDLPALVVLDAKLLRQVLLNLLSNAAKFTANGEVKLSASVQAGRLHFDILDNGPGIAEQDLGLLFKPFERAPGTSHLPGMGLGLSIAAQAARTLGGEIKLSSQLGQGSCFSFELGLQIGQEQDVLMPPSQSLPRHCLDLGQGRSALVLEPCLAMQDRHAERLLEAGFDVWRASSLAQDLEWLRTETPDLLVSEALLPEGPLEAAWPSLRAKQPQLKLLLCCARPPQAWVDQAFVLKPARDEEWWPALEALLRPQADIKD</sequence>
<dbReference type="SMART" id="SM00388">
    <property type="entry name" value="HisKA"/>
    <property type="match status" value="1"/>
</dbReference>
<dbReference type="SUPFAM" id="SSF52172">
    <property type="entry name" value="CheY-like"/>
    <property type="match status" value="1"/>
</dbReference>
<proteinExistence type="predicted"/>
<dbReference type="Gene3D" id="2.60.40.2380">
    <property type="match status" value="1"/>
</dbReference>
<evidence type="ECO:0000256" key="1">
    <source>
        <dbReference type="ARBA" id="ARBA00000085"/>
    </source>
</evidence>
<feature type="transmembrane region" description="Helical" evidence="6">
    <location>
        <begin position="342"/>
        <end position="359"/>
    </location>
</feature>
<dbReference type="Pfam" id="PF07696">
    <property type="entry name" value="7TMR-DISMED2"/>
    <property type="match status" value="1"/>
</dbReference>
<dbReference type="InterPro" id="IPR003661">
    <property type="entry name" value="HisK_dim/P_dom"/>
</dbReference>
<dbReference type="PRINTS" id="PR00344">
    <property type="entry name" value="BCTRLSENSOR"/>
</dbReference>
<dbReference type="Pfam" id="PF02518">
    <property type="entry name" value="HATPase_c"/>
    <property type="match status" value="1"/>
</dbReference>
<dbReference type="Gene3D" id="1.10.287.130">
    <property type="match status" value="1"/>
</dbReference>
<keyword evidence="6" id="KW-0812">Transmembrane</keyword>
<dbReference type="Pfam" id="PF07695">
    <property type="entry name" value="7TMR-DISM_7TM"/>
    <property type="match status" value="1"/>
</dbReference>
<feature type="transmembrane region" description="Helical" evidence="6">
    <location>
        <begin position="254"/>
        <end position="275"/>
    </location>
</feature>
<dbReference type="InterPro" id="IPR004358">
    <property type="entry name" value="Sig_transdc_His_kin-like_C"/>
</dbReference>
<dbReference type="InterPro" id="IPR003594">
    <property type="entry name" value="HATPase_dom"/>
</dbReference>
<feature type="domain" description="Histidine kinase" evidence="8">
    <location>
        <begin position="453"/>
        <end position="678"/>
    </location>
</feature>
<protein>
    <recommendedName>
        <fullName evidence="2">histidine kinase</fullName>
        <ecNumber evidence="2">2.7.13.3</ecNumber>
    </recommendedName>
</protein>
<dbReference type="RefSeq" id="WP_184297066.1">
    <property type="nucleotide sequence ID" value="NZ_JACHLP010000002.1"/>
</dbReference>
<comment type="caution">
    <text evidence="9">The sequence shown here is derived from an EMBL/GenBank/DDBJ whole genome shotgun (WGS) entry which is preliminary data.</text>
</comment>
<evidence type="ECO:0000313" key="9">
    <source>
        <dbReference type="EMBL" id="MBB4842608.1"/>
    </source>
</evidence>
<feature type="chain" id="PRO_5033036302" description="histidine kinase" evidence="7">
    <location>
        <begin position="26"/>
        <end position="819"/>
    </location>
</feature>
<comment type="catalytic activity">
    <reaction evidence="1">
        <text>ATP + protein L-histidine = ADP + protein N-phospho-L-histidine.</text>
        <dbReference type="EC" id="2.7.13.3"/>
    </reaction>
</comment>
<keyword evidence="5 9" id="KW-0418">Kinase</keyword>
<evidence type="ECO:0000256" key="3">
    <source>
        <dbReference type="ARBA" id="ARBA00022553"/>
    </source>
</evidence>
<dbReference type="GO" id="GO:0000155">
    <property type="term" value="F:phosphorelay sensor kinase activity"/>
    <property type="evidence" value="ECO:0007669"/>
    <property type="project" value="InterPro"/>
</dbReference>